<dbReference type="InterPro" id="IPR023346">
    <property type="entry name" value="Lysozyme-like_dom_sf"/>
</dbReference>
<dbReference type="Proteomes" id="UP000265497">
    <property type="component" value="Unassembled WGS sequence"/>
</dbReference>
<evidence type="ECO:0008006" key="3">
    <source>
        <dbReference type="Google" id="ProtNLM"/>
    </source>
</evidence>
<proteinExistence type="predicted"/>
<protein>
    <recommendedName>
        <fullName evidence="3">Glycoside hydrolase family 19 catalytic domain-containing protein</fullName>
    </recommendedName>
</protein>
<gene>
    <name evidence="1" type="ORF">CKY20_10840</name>
</gene>
<accession>A0A3A1YCT5</accession>
<dbReference type="EMBL" id="NSDI01000013">
    <property type="protein sequence ID" value="RIY35351.1"/>
    <property type="molecule type" value="Genomic_DNA"/>
</dbReference>
<sequence length="228" mass="26819">MEEKKCFCSRDFTVEELKGIVKKLREGEEYVKGMTMYERTGIRLFSLANQEGVKYDEKLNDEECNFEKFTYELNKALNDFEINTCIRKIHFLAQCYHESSRFRATYESNPPSHISGGKFYRGRGIIQITNDFTYLKFKNHLKDNSPLESFVPKVAKEMRLACQAAGYYWKYVGAKYGNINQFADKDDITNVSKEVFGYSDKINGLESRKKYTELLKEIMDYENCRNKK</sequence>
<evidence type="ECO:0000313" key="2">
    <source>
        <dbReference type="Proteomes" id="UP000265497"/>
    </source>
</evidence>
<organism evidence="1 2">
    <name type="scientific">Capnocytophaga canis</name>
    <dbReference type="NCBI Taxonomy" id="1848903"/>
    <lineage>
        <taxon>Bacteria</taxon>
        <taxon>Pseudomonadati</taxon>
        <taxon>Bacteroidota</taxon>
        <taxon>Flavobacteriia</taxon>
        <taxon>Flavobacteriales</taxon>
        <taxon>Flavobacteriaceae</taxon>
        <taxon>Capnocytophaga</taxon>
    </lineage>
</organism>
<dbReference type="Gene3D" id="1.10.530.10">
    <property type="match status" value="1"/>
</dbReference>
<reference evidence="1 2" key="1">
    <citation type="submission" date="2017-08" db="EMBL/GenBank/DDBJ databases">
        <title>Capnocytophaga canis 17-158 assembly.</title>
        <authorList>
            <person name="Gulvik C.A."/>
        </authorList>
    </citation>
    <scope>NUCLEOTIDE SEQUENCE [LARGE SCALE GENOMIC DNA]</scope>
    <source>
        <strain evidence="1 2">17-158</strain>
    </source>
</reference>
<dbReference type="RefSeq" id="WP_119653098.1">
    <property type="nucleotide sequence ID" value="NZ_NSDI01000013.1"/>
</dbReference>
<evidence type="ECO:0000313" key="1">
    <source>
        <dbReference type="EMBL" id="RIY35351.1"/>
    </source>
</evidence>
<name>A0A3A1YCT5_9FLAO</name>
<dbReference type="AlphaFoldDB" id="A0A3A1YCT5"/>
<dbReference type="SUPFAM" id="SSF53955">
    <property type="entry name" value="Lysozyme-like"/>
    <property type="match status" value="1"/>
</dbReference>
<comment type="caution">
    <text evidence="1">The sequence shown here is derived from an EMBL/GenBank/DDBJ whole genome shotgun (WGS) entry which is preliminary data.</text>
</comment>